<gene>
    <name evidence="1" type="ORF">A4U43_C02F15340</name>
</gene>
<keyword evidence="2" id="KW-1185">Reference proteome</keyword>
<reference evidence="2" key="1">
    <citation type="journal article" date="2017" name="Nat. Commun.">
        <title>The asparagus genome sheds light on the origin and evolution of a young Y chromosome.</title>
        <authorList>
            <person name="Harkess A."/>
            <person name="Zhou J."/>
            <person name="Xu C."/>
            <person name="Bowers J.E."/>
            <person name="Van der Hulst R."/>
            <person name="Ayyampalayam S."/>
            <person name="Mercati F."/>
            <person name="Riccardi P."/>
            <person name="McKain M.R."/>
            <person name="Kakrana A."/>
            <person name="Tang H."/>
            <person name="Ray J."/>
            <person name="Groenendijk J."/>
            <person name="Arikit S."/>
            <person name="Mathioni S.M."/>
            <person name="Nakano M."/>
            <person name="Shan H."/>
            <person name="Telgmann-Rauber A."/>
            <person name="Kanno A."/>
            <person name="Yue Z."/>
            <person name="Chen H."/>
            <person name="Li W."/>
            <person name="Chen Y."/>
            <person name="Xu X."/>
            <person name="Zhang Y."/>
            <person name="Luo S."/>
            <person name="Chen H."/>
            <person name="Gao J."/>
            <person name="Mao Z."/>
            <person name="Pires J.C."/>
            <person name="Luo M."/>
            <person name="Kudrna D."/>
            <person name="Wing R.A."/>
            <person name="Meyers B.C."/>
            <person name="Yi K."/>
            <person name="Kong H."/>
            <person name="Lavrijsen P."/>
            <person name="Sunseri F."/>
            <person name="Falavigna A."/>
            <person name="Ye Y."/>
            <person name="Leebens-Mack J.H."/>
            <person name="Chen G."/>
        </authorList>
    </citation>
    <scope>NUCLEOTIDE SEQUENCE [LARGE SCALE GENOMIC DNA]</scope>
    <source>
        <strain evidence="2">cv. DH0086</strain>
    </source>
</reference>
<accession>A0A5P1FIN8</accession>
<dbReference type="Gramene" id="ONK78176">
    <property type="protein sequence ID" value="ONK78176"/>
    <property type="gene ID" value="A4U43_C02F15340"/>
</dbReference>
<organism evidence="1 2">
    <name type="scientific">Asparagus officinalis</name>
    <name type="common">Garden asparagus</name>
    <dbReference type="NCBI Taxonomy" id="4686"/>
    <lineage>
        <taxon>Eukaryota</taxon>
        <taxon>Viridiplantae</taxon>
        <taxon>Streptophyta</taxon>
        <taxon>Embryophyta</taxon>
        <taxon>Tracheophyta</taxon>
        <taxon>Spermatophyta</taxon>
        <taxon>Magnoliopsida</taxon>
        <taxon>Liliopsida</taxon>
        <taxon>Asparagales</taxon>
        <taxon>Asparagaceae</taxon>
        <taxon>Asparagoideae</taxon>
        <taxon>Asparagus</taxon>
    </lineage>
</organism>
<dbReference type="Proteomes" id="UP000243459">
    <property type="component" value="Chromosome 2"/>
</dbReference>
<evidence type="ECO:0000313" key="2">
    <source>
        <dbReference type="Proteomes" id="UP000243459"/>
    </source>
</evidence>
<name>A0A5P1FIN8_ASPOF</name>
<protein>
    <submittedName>
        <fullName evidence="1">Uncharacterized protein</fullName>
    </submittedName>
</protein>
<dbReference type="EMBL" id="CM007382">
    <property type="protein sequence ID" value="ONK78176.1"/>
    <property type="molecule type" value="Genomic_DNA"/>
</dbReference>
<sequence>MRNRYLKEKMRNKKYKRLLSRLSYFIRGALLEHWMYGQMERMWVLYQKLLSEVVSLRVDQKAGLERATEMPGPSVLEVNRLKQQLKEGEKTAKKMEEVL</sequence>
<dbReference type="AlphaFoldDB" id="A0A5P1FIN8"/>
<evidence type="ECO:0000313" key="1">
    <source>
        <dbReference type="EMBL" id="ONK78176.1"/>
    </source>
</evidence>
<proteinExistence type="predicted"/>